<dbReference type="OrthoDB" id="9805007at2"/>
<dbReference type="InterPro" id="IPR036789">
    <property type="entry name" value="Ribosomal_uL6-like_a/b-dom_sf"/>
</dbReference>
<dbReference type="GO" id="GO:0005840">
    <property type="term" value="C:ribosome"/>
    <property type="evidence" value="ECO:0007669"/>
    <property type="project" value="UniProtKB-KW"/>
</dbReference>
<keyword evidence="1 4" id="KW-0689">Ribosomal protein</keyword>
<gene>
    <name evidence="7" type="primary">rplF</name>
    <name evidence="7" type="ORF">NARRFE1_01710</name>
</gene>
<evidence type="ECO:0000256" key="3">
    <source>
        <dbReference type="ARBA" id="ARBA00035454"/>
    </source>
</evidence>
<keyword evidence="5" id="KW-0694">RNA-binding</keyword>
<dbReference type="GO" id="GO:0002181">
    <property type="term" value="P:cytoplasmic translation"/>
    <property type="evidence" value="ECO:0007669"/>
    <property type="project" value="TreeGrafter"/>
</dbReference>
<dbReference type="AlphaFoldDB" id="A0A2Z5T974"/>
<keyword evidence="5" id="KW-0699">rRNA-binding</keyword>
<dbReference type="EMBL" id="AP018161">
    <property type="protein sequence ID" value="BBA85106.1"/>
    <property type="molecule type" value="Genomic_DNA"/>
</dbReference>
<feature type="domain" description="Large ribosomal subunit protein uL6 alpha-beta" evidence="6">
    <location>
        <begin position="111"/>
        <end position="184"/>
    </location>
</feature>
<dbReference type="GO" id="GO:0019843">
    <property type="term" value="F:rRNA binding"/>
    <property type="evidence" value="ECO:0007669"/>
    <property type="project" value="UniProtKB-KW"/>
</dbReference>
<keyword evidence="8" id="KW-1185">Reference proteome</keyword>
<dbReference type="GO" id="GO:1990904">
    <property type="term" value="C:ribonucleoprotein complex"/>
    <property type="evidence" value="ECO:0007669"/>
    <property type="project" value="UniProtKB-KW"/>
</dbReference>
<dbReference type="InterPro" id="IPR020040">
    <property type="entry name" value="Ribosomal_uL6_a/b-dom"/>
</dbReference>
<evidence type="ECO:0000256" key="5">
    <source>
        <dbReference type="RuleBase" id="RU003870"/>
    </source>
</evidence>
<dbReference type="GO" id="GO:0003735">
    <property type="term" value="F:structural constituent of ribosome"/>
    <property type="evidence" value="ECO:0007669"/>
    <property type="project" value="InterPro"/>
</dbReference>
<comment type="similarity">
    <text evidence="4">Belongs to the universal ribosomal protein uL6 family.</text>
</comment>
<dbReference type="SUPFAM" id="SSF56053">
    <property type="entry name" value="Ribosomal protein L6"/>
    <property type="match status" value="2"/>
</dbReference>
<evidence type="ECO:0000313" key="8">
    <source>
        <dbReference type="Proteomes" id="UP000289537"/>
    </source>
</evidence>
<dbReference type="PANTHER" id="PTHR11655">
    <property type="entry name" value="60S/50S RIBOSOMAL PROTEIN L6/L9"/>
    <property type="match status" value="1"/>
</dbReference>
<name>A0A2Z5T974_9GAMM</name>
<evidence type="ECO:0000256" key="4">
    <source>
        <dbReference type="RuleBase" id="RU003869"/>
    </source>
</evidence>
<dbReference type="Pfam" id="PF00347">
    <property type="entry name" value="Ribosomal_L6"/>
    <property type="match status" value="1"/>
</dbReference>
<reference evidence="7 8" key="1">
    <citation type="journal article" date="2017" name="Proc. Natl. Acad. Sci. U.S.A.">
        <title>Small genome symbiont underlies cuticle hardness in beetles.</title>
        <authorList>
            <person name="Anbutsu H."/>
            <person name="Moriyama M."/>
            <person name="Nikoh N."/>
            <person name="Hosokawa T."/>
            <person name="Futahashi R."/>
            <person name="Tanahashi M."/>
            <person name="Meng X.Y."/>
            <person name="Kuriwada T."/>
            <person name="Mori N."/>
            <person name="Oshima K."/>
            <person name="Hattori M."/>
            <person name="Fujie M."/>
            <person name="Satoh N."/>
            <person name="Maeda T."/>
            <person name="Shigenobu S."/>
            <person name="Koga R."/>
            <person name="Fukatsu T."/>
        </authorList>
    </citation>
    <scope>NUCLEOTIDE SEQUENCE [LARGE SCALE GENOMIC DNA]</scope>
    <source>
        <strain evidence="7">NARRFE1</strain>
    </source>
</reference>
<dbReference type="Gene3D" id="3.90.930.12">
    <property type="entry name" value="Ribosomal protein L6, alpha-beta domain"/>
    <property type="match status" value="1"/>
</dbReference>
<dbReference type="InterPro" id="IPR002358">
    <property type="entry name" value="Ribosomal_uL6_CS"/>
</dbReference>
<dbReference type="InterPro" id="IPR019906">
    <property type="entry name" value="Ribosomal_uL6_bac-type"/>
</dbReference>
<protein>
    <recommendedName>
        <fullName evidence="3 5">50S ribosomal protein L6</fullName>
    </recommendedName>
</protein>
<evidence type="ECO:0000259" key="6">
    <source>
        <dbReference type="Pfam" id="PF00347"/>
    </source>
</evidence>
<evidence type="ECO:0000313" key="7">
    <source>
        <dbReference type="EMBL" id="BBA85106.1"/>
    </source>
</evidence>
<dbReference type="RefSeq" id="WP_148708453.1">
    <property type="nucleotide sequence ID" value="NZ_AP018161.1"/>
</dbReference>
<sequence length="197" mass="23417">MLCKLKYFNESKFISRIAKINILLPNNINIRYINNILYFDNNIYFYELKIKKIILIIVKDKYISININKKYIKNKKELKFCKSYSGTIKSLISNIIFGLNFGFYKKIIIYGIGYKLNVENNILIFNLGYSHLIKCKVPINILIKDYNNNEIILFSYDKEALGNFCNEIKMLRKPDVYKGKGIRYDSDIIKIKNFRKK</sequence>
<dbReference type="PRINTS" id="PR00059">
    <property type="entry name" value="RIBOSOMALL6"/>
</dbReference>
<proteinExistence type="inferred from homology"/>
<evidence type="ECO:0000256" key="2">
    <source>
        <dbReference type="ARBA" id="ARBA00023274"/>
    </source>
</evidence>
<dbReference type="PANTHER" id="PTHR11655:SF14">
    <property type="entry name" value="LARGE RIBOSOMAL SUBUNIT PROTEIN UL6M"/>
    <property type="match status" value="1"/>
</dbReference>
<dbReference type="PIRSF" id="PIRSF002162">
    <property type="entry name" value="Ribosomal_L6"/>
    <property type="match status" value="1"/>
</dbReference>
<dbReference type="PROSITE" id="PS00525">
    <property type="entry name" value="RIBOSOMAL_L6_1"/>
    <property type="match status" value="1"/>
</dbReference>
<evidence type="ECO:0000256" key="1">
    <source>
        <dbReference type="ARBA" id="ARBA00022980"/>
    </source>
</evidence>
<keyword evidence="2 4" id="KW-0687">Ribonucleoprotein</keyword>
<dbReference type="KEGG" id="eor:NARRFE1_01710"/>
<organism evidence="7 8">
    <name type="scientific">endosymbiont of Rhynchophorus ferrugineus</name>
    <dbReference type="NCBI Taxonomy" id="1972133"/>
    <lineage>
        <taxon>Bacteria</taxon>
        <taxon>Pseudomonadati</taxon>
        <taxon>Pseudomonadota</taxon>
        <taxon>Gammaproteobacteria</taxon>
        <taxon>Candidatus Nardonella</taxon>
    </lineage>
</organism>
<comment type="function">
    <text evidence="5">This protein binds to the 23S rRNA, and is important in its secondary structure. It is located near the subunit interface in the base of the L7/L12 stalk, and near the tRNA binding site of the peptidyltransferase center.</text>
</comment>
<accession>A0A2Z5T974</accession>
<dbReference type="InterPro" id="IPR000702">
    <property type="entry name" value="Ribosomal_uL6-like"/>
</dbReference>
<dbReference type="Proteomes" id="UP000289537">
    <property type="component" value="Chromosome"/>
</dbReference>